<dbReference type="EMBL" id="CAJJDN010000073">
    <property type="protein sequence ID" value="CAD8100055.1"/>
    <property type="molecule type" value="Genomic_DNA"/>
</dbReference>
<dbReference type="PANTHER" id="PTHR31600">
    <property type="entry name" value="TINY MACROCYSTS PROTEIN B-RELATED"/>
    <property type="match status" value="1"/>
</dbReference>
<keyword evidence="1" id="KW-1133">Transmembrane helix</keyword>
<feature type="transmembrane region" description="Helical" evidence="1">
    <location>
        <begin position="1076"/>
        <end position="1099"/>
    </location>
</feature>
<feature type="transmembrane region" description="Helical" evidence="1">
    <location>
        <begin position="1290"/>
        <end position="1307"/>
    </location>
</feature>
<feature type="transmembrane region" description="Helical" evidence="1">
    <location>
        <begin position="972"/>
        <end position="993"/>
    </location>
</feature>
<dbReference type="PANTHER" id="PTHR31600:SF2">
    <property type="entry name" value="GAMETE ENRICHED GENE 10 PROTEIN-RELATED"/>
    <property type="match status" value="1"/>
</dbReference>
<evidence type="ECO:0008006" key="4">
    <source>
        <dbReference type="Google" id="ProtNLM"/>
    </source>
</evidence>
<sequence>MGNFNFLLEAFLTNYQIYDNKAYDISEKWVNLLLIHSSLRNLSYIYSQTPKSWVYFFVIIIRPSQAIQIGYFSIFGLVFAIYHLFCILMPTLIGNTLLSSINTLLKVSLLNIVLEQFQDLFGYIIGSVLLLFQIFEYFFIQWTLNVNQKNFQLVRISFSRTIKFLLDIFLIIAYKFRFNIILIQIISMTNSLVDSFIILTEKSDLNLLIKSIILSIQLLTIYLGIAQFIKYENSYTLILVPFFFKIAFGIRKNKSNLNSKDHIVQASIFLKQKKFYECFMILLKYKESNLLRQIKLKLILQQAVNEFNFVINKNFQTPTIQKDLVMKLIQNDSLNQAISLEINQIIKCKIDLLQNWYQNSIQDILIFIRKIINTKQKLDSFYYRQSLKCNQSLILFFYAEILNDIIQANEILTHVKKITNAAIKESFLYKKTQYMKIKFLDSQYMIESISSNAPQQYKKKLLNELIPQGVREHHDELIQNYLTTGQSKFSRNFSKNYIQKDGFIESINLAIQIIYTHQIQFISLFTKNAKQNNVFIIITNENFELKSMSEYSNQIPFLDKVFKLGIYVNKIINQLNSVSQSCLIESSLYYSHPIIKSRQSFYNETSEQMNYFCDINVTVKIINDAPTYYILELENFRNFLTTKKETQVQTYTSFVSVKGLNNCDEVDQNEALLIPYQSDEQIKKFDVDLHQLITSRDEDLYFLHNDIDKNQLAFDKSNTIHEQQLNDEYEQEEFMIDVKSQGSSIEQLRQSKFIRKYSLINRFNNHLPLKKQQQILILLFILCSIISIIFIIIELLSLNLIGFASDINLLEIKNLFFQPLDLFLATRWNLWTYNYEKQNAIITQEEYNELSKFSISNLGEGYNQLNFNMQSVLFKYDLQNLLQNKILSVFQQTDTFKNEKYNMTLRSAISILLNFQYILKMNYVYEKTVKADSPQIFYSFKNYPLLRDILTELNEDIMIATIARGQEFETKLITFFICQQVILFMIILLIFGLKRYTTKKLQLFLSLTSYVEDNYLQKEIQKQKALLSLLQEDRTKLFFYKFNLFEKEASFIQKRTDKTTENQKTHRIIDQNRLPIIQFTIFLGLFYILIQASSVVNYLQYMNYLKKYPQTAAYKKQLSDLSGDIPLMFAQREVLYGRKNYMYLDSAYFDTIFKYVQESLNQTIAFSSSNLDFSKILMSEKFEKFYNEILIENLCQFLPEYLIEKSKQLCPITMSGNMKRGLKIMLVYISSLIETDMAINNFTYRARPTSNELEGAYMISEIINVINKSFYDDLIDITTSLVEQQMTFNILYLLVLFGVLIVILTMIRPCMYKNSRNIIQLIYLIPEYTLYNDEAFERTLRLLINL</sequence>
<feature type="transmembrane region" description="Helical" evidence="1">
    <location>
        <begin position="120"/>
        <end position="140"/>
    </location>
</feature>
<keyword evidence="1" id="KW-0472">Membrane</keyword>
<dbReference type="InterPro" id="IPR052994">
    <property type="entry name" value="Tiny_macrocysts_regulators"/>
</dbReference>
<protein>
    <recommendedName>
        <fullName evidence="4">Transmembrane protein</fullName>
    </recommendedName>
</protein>
<gene>
    <name evidence="2" type="ORF">PSON_ATCC_30995.1.T0730045</name>
</gene>
<keyword evidence="3" id="KW-1185">Reference proteome</keyword>
<dbReference type="OrthoDB" id="299083at2759"/>
<accession>A0A8S1PAI1</accession>
<feature type="transmembrane region" description="Helical" evidence="1">
    <location>
        <begin position="207"/>
        <end position="228"/>
    </location>
</feature>
<comment type="caution">
    <text evidence="2">The sequence shown here is derived from an EMBL/GenBank/DDBJ whole genome shotgun (WGS) entry which is preliminary data.</text>
</comment>
<name>A0A8S1PAI1_9CILI</name>
<dbReference type="Proteomes" id="UP000692954">
    <property type="component" value="Unassembled WGS sequence"/>
</dbReference>
<organism evidence="2 3">
    <name type="scientific">Paramecium sonneborni</name>
    <dbReference type="NCBI Taxonomy" id="65129"/>
    <lineage>
        <taxon>Eukaryota</taxon>
        <taxon>Sar</taxon>
        <taxon>Alveolata</taxon>
        <taxon>Ciliophora</taxon>
        <taxon>Intramacronucleata</taxon>
        <taxon>Oligohymenophorea</taxon>
        <taxon>Peniculida</taxon>
        <taxon>Parameciidae</taxon>
        <taxon>Paramecium</taxon>
    </lineage>
</organism>
<evidence type="ECO:0000313" key="2">
    <source>
        <dbReference type="EMBL" id="CAD8100055.1"/>
    </source>
</evidence>
<reference evidence="2" key="1">
    <citation type="submission" date="2021-01" db="EMBL/GenBank/DDBJ databases">
        <authorList>
            <consortium name="Genoscope - CEA"/>
            <person name="William W."/>
        </authorList>
    </citation>
    <scope>NUCLEOTIDE SEQUENCE</scope>
</reference>
<evidence type="ECO:0000256" key="1">
    <source>
        <dbReference type="SAM" id="Phobius"/>
    </source>
</evidence>
<feature type="transmembrane region" description="Helical" evidence="1">
    <location>
        <begin position="775"/>
        <end position="798"/>
    </location>
</feature>
<feature type="transmembrane region" description="Helical" evidence="1">
    <location>
        <begin position="69"/>
        <end position="93"/>
    </location>
</feature>
<evidence type="ECO:0000313" key="3">
    <source>
        <dbReference type="Proteomes" id="UP000692954"/>
    </source>
</evidence>
<keyword evidence="1" id="KW-0812">Transmembrane</keyword>
<proteinExistence type="predicted"/>